<accession>A0A382URX4</accession>
<reference evidence="2" key="1">
    <citation type="submission" date="2018-05" db="EMBL/GenBank/DDBJ databases">
        <authorList>
            <person name="Lanie J.A."/>
            <person name="Ng W.-L."/>
            <person name="Kazmierczak K.M."/>
            <person name="Andrzejewski T.M."/>
            <person name="Davidsen T.M."/>
            <person name="Wayne K.J."/>
            <person name="Tettelin H."/>
            <person name="Glass J.I."/>
            <person name="Rusch D."/>
            <person name="Podicherti R."/>
            <person name="Tsui H.-C.T."/>
            <person name="Winkler M.E."/>
        </authorList>
    </citation>
    <scope>NUCLEOTIDE SEQUENCE</scope>
</reference>
<dbReference type="AlphaFoldDB" id="A0A382URX4"/>
<feature type="non-terminal residue" evidence="2">
    <location>
        <position position="23"/>
    </location>
</feature>
<organism evidence="2">
    <name type="scientific">marine metagenome</name>
    <dbReference type="NCBI Taxonomy" id="408172"/>
    <lineage>
        <taxon>unclassified sequences</taxon>
        <taxon>metagenomes</taxon>
        <taxon>ecological metagenomes</taxon>
    </lineage>
</organism>
<evidence type="ECO:0000256" key="1">
    <source>
        <dbReference type="SAM" id="MobiDB-lite"/>
    </source>
</evidence>
<gene>
    <name evidence="2" type="ORF">METZ01_LOCUS389850</name>
</gene>
<dbReference type="EMBL" id="UINC01146330">
    <property type="protein sequence ID" value="SVD36996.1"/>
    <property type="molecule type" value="Genomic_DNA"/>
</dbReference>
<proteinExistence type="predicted"/>
<evidence type="ECO:0000313" key="2">
    <source>
        <dbReference type="EMBL" id="SVD36996.1"/>
    </source>
</evidence>
<feature type="region of interest" description="Disordered" evidence="1">
    <location>
        <begin position="1"/>
        <end position="23"/>
    </location>
</feature>
<sequence>MNEERKTLWGGHLIQNPAQQNVR</sequence>
<protein>
    <submittedName>
        <fullName evidence="2">Uncharacterized protein</fullName>
    </submittedName>
</protein>
<name>A0A382URX4_9ZZZZ</name>